<sequence length="177" mass="18951">MADISPEELEQAEEEGALAGNRSYCDLRGCGWGVVRTALDIETKVIDRLKMADDVEAEMSAFEEERATAFDDQPALWGLDVGVASATIAISAYGAIPVSSCNAGAFGGRHPASYPYVAFFLPKDLAPEIMRCAEAADVGLLCDESGLAQIYGQGEMDFVRFAQTAWERSGAAEVEAR</sequence>
<comment type="caution">
    <text evidence="1">The sequence shown here is derived from an EMBL/GenBank/DDBJ whole genome shotgun (WGS) entry which is preliminary data.</text>
</comment>
<gene>
    <name evidence="1" type="ORF">D1O30_19820</name>
</gene>
<name>A0A3M9XJE6_9HYPH</name>
<evidence type="ECO:0000313" key="2">
    <source>
        <dbReference type="Proteomes" id="UP000268623"/>
    </source>
</evidence>
<dbReference type="AlphaFoldDB" id="A0A3M9XJE6"/>
<proteinExistence type="predicted"/>
<reference evidence="1 2" key="1">
    <citation type="submission" date="2018-08" db="EMBL/GenBank/DDBJ databases">
        <title>Genome sequence of Methylocystis hirsuta CSC1, a methanotroph able to accumulate PHAs.</title>
        <authorList>
            <person name="Bordel S."/>
            <person name="Rodriguez E."/>
            <person name="Gancedo J."/>
            <person name="Munoz R."/>
        </authorList>
    </citation>
    <scope>NUCLEOTIDE SEQUENCE [LARGE SCALE GENOMIC DNA]</scope>
    <source>
        <strain evidence="1 2">CSC1</strain>
    </source>
</reference>
<dbReference type="Proteomes" id="UP000268623">
    <property type="component" value="Unassembled WGS sequence"/>
</dbReference>
<evidence type="ECO:0000313" key="1">
    <source>
        <dbReference type="EMBL" id="RNJ48084.1"/>
    </source>
</evidence>
<accession>A0A3M9XJE6</accession>
<keyword evidence="2" id="KW-1185">Reference proteome</keyword>
<protein>
    <submittedName>
        <fullName evidence="1">Uncharacterized protein</fullName>
    </submittedName>
</protein>
<dbReference type="EMBL" id="QWDD01000003">
    <property type="protein sequence ID" value="RNJ48084.1"/>
    <property type="molecule type" value="Genomic_DNA"/>
</dbReference>
<organism evidence="1 2">
    <name type="scientific">Methylocystis hirsuta</name>
    <dbReference type="NCBI Taxonomy" id="369798"/>
    <lineage>
        <taxon>Bacteria</taxon>
        <taxon>Pseudomonadati</taxon>
        <taxon>Pseudomonadota</taxon>
        <taxon>Alphaproteobacteria</taxon>
        <taxon>Hyphomicrobiales</taxon>
        <taxon>Methylocystaceae</taxon>
        <taxon>Methylocystis</taxon>
    </lineage>
</organism>